<sequence>MFTHILGNKYNDDIAKTVLKFLLKHAILCDAAYASGTRGQEEATEKVRF</sequence>
<name>A0AAU8HUF7_9FIRM</name>
<reference evidence="1" key="1">
    <citation type="journal article" date="2018" name="Antonie Van Leeuwenhoek">
        <title>Proteinivorax hydrogeniformans sp. nov., an anaerobic, haloalkaliphilic bacterium fermenting proteinaceous compounds with high hydrogen production.</title>
        <authorList>
            <person name="Boltyanskaya Y."/>
            <person name="Detkova E."/>
            <person name="Pimenov N."/>
            <person name="Kevbrin V."/>
        </authorList>
    </citation>
    <scope>NUCLEOTIDE SEQUENCE</scope>
    <source>
        <strain evidence="1">Z-710</strain>
    </source>
</reference>
<protein>
    <submittedName>
        <fullName evidence="1">Uncharacterized protein</fullName>
    </submittedName>
</protein>
<dbReference type="EMBL" id="CP159485">
    <property type="protein sequence ID" value="XCI29010.1"/>
    <property type="molecule type" value="Genomic_DNA"/>
</dbReference>
<accession>A0AAU8HUF7</accession>
<organism evidence="1">
    <name type="scientific">Proteinivorax hydrogeniformans</name>
    <dbReference type="NCBI Taxonomy" id="1826727"/>
    <lineage>
        <taxon>Bacteria</taxon>
        <taxon>Bacillati</taxon>
        <taxon>Bacillota</taxon>
        <taxon>Clostridia</taxon>
        <taxon>Eubacteriales</taxon>
        <taxon>Proteinivoracaceae</taxon>
        <taxon>Proteinivorax</taxon>
    </lineage>
</organism>
<reference evidence="1" key="2">
    <citation type="submission" date="2024-06" db="EMBL/GenBank/DDBJ databases">
        <authorList>
            <person name="Petrova K.O."/>
            <person name="Toshchakov S.V."/>
            <person name="Boltjanskaja Y.V."/>
            <person name="Kevbrin V.V."/>
        </authorList>
    </citation>
    <scope>NUCLEOTIDE SEQUENCE</scope>
    <source>
        <strain evidence="1">Z-710</strain>
    </source>
</reference>
<dbReference type="RefSeq" id="WP_353893560.1">
    <property type="nucleotide sequence ID" value="NZ_CP159485.1"/>
</dbReference>
<evidence type="ECO:0000313" key="1">
    <source>
        <dbReference type="EMBL" id="XCI29010.1"/>
    </source>
</evidence>
<gene>
    <name evidence="1" type="ORF">PRVXH_000308</name>
</gene>
<proteinExistence type="predicted"/>
<dbReference type="AlphaFoldDB" id="A0AAU8HUF7"/>